<dbReference type="Gene3D" id="3.40.50.720">
    <property type="entry name" value="NAD(P)-binding Rossmann-like Domain"/>
    <property type="match status" value="1"/>
</dbReference>
<name>A0ABP9DG13_9ACTN</name>
<evidence type="ECO:0000313" key="3">
    <source>
        <dbReference type="Proteomes" id="UP001501752"/>
    </source>
</evidence>
<dbReference type="InterPro" id="IPR001509">
    <property type="entry name" value="Epimerase_deHydtase"/>
</dbReference>
<feature type="domain" description="NAD-dependent epimerase/dehydratase" evidence="1">
    <location>
        <begin position="3"/>
        <end position="216"/>
    </location>
</feature>
<dbReference type="RefSeq" id="WP_345695765.1">
    <property type="nucleotide sequence ID" value="NZ_BAABIS010000001.1"/>
</dbReference>
<accession>A0ABP9DG13</accession>
<reference evidence="3" key="1">
    <citation type="journal article" date="2019" name="Int. J. Syst. Evol. Microbiol.">
        <title>The Global Catalogue of Microorganisms (GCM) 10K type strain sequencing project: providing services to taxonomists for standard genome sequencing and annotation.</title>
        <authorList>
            <consortium name="The Broad Institute Genomics Platform"/>
            <consortium name="The Broad Institute Genome Sequencing Center for Infectious Disease"/>
            <person name="Wu L."/>
            <person name="Ma J."/>
        </authorList>
    </citation>
    <scope>NUCLEOTIDE SEQUENCE [LARGE SCALE GENOMIC DNA]</scope>
    <source>
        <strain evidence="3">JCM 13006</strain>
    </source>
</reference>
<dbReference type="EMBL" id="BAABIS010000001">
    <property type="protein sequence ID" value="GAA4838907.1"/>
    <property type="molecule type" value="Genomic_DNA"/>
</dbReference>
<organism evidence="2 3">
    <name type="scientific">Kitasatospora terrestris</name>
    <dbReference type="NCBI Taxonomy" id="258051"/>
    <lineage>
        <taxon>Bacteria</taxon>
        <taxon>Bacillati</taxon>
        <taxon>Actinomycetota</taxon>
        <taxon>Actinomycetes</taxon>
        <taxon>Kitasatosporales</taxon>
        <taxon>Streptomycetaceae</taxon>
        <taxon>Kitasatospora</taxon>
    </lineage>
</organism>
<protein>
    <submittedName>
        <fullName evidence="2">NAD-dependent epimerase/dehydratase family protein</fullName>
    </submittedName>
</protein>
<proteinExistence type="predicted"/>
<sequence length="342" mass="37016">MRILVLGGGWFLGPAVVTDALARGWEVTTFNRGRSGRLIAGAEAVHGDRERPEDLARLAGQGPWDAVVDTSASALSPRDVLAGVRALESVAGRYVYVSTVAVYEGWPIEPLNTDSPVWAAPADAGPEPAQMPDGVSGVNPDYGRRKAGTERAVVDTFGLARTSLLRPGVILGPGEYVGRLPWWLRRAERGGRILAPGDPSRSIQSVDVRDVAAFVLDQVHRVGHQVHNLAAPIGRESMGGFLQACLDVTDSSGELVWVEDEILLRQGLRQWTELPLWWTHPGVSAIDASSAVAAGFRSRPLAETVADTWAWLSCGNVPVPHRRWARHGIDPDKERDILESVF</sequence>
<evidence type="ECO:0000259" key="1">
    <source>
        <dbReference type="Pfam" id="PF01370"/>
    </source>
</evidence>
<dbReference type="Proteomes" id="UP001501752">
    <property type="component" value="Unassembled WGS sequence"/>
</dbReference>
<evidence type="ECO:0000313" key="2">
    <source>
        <dbReference type="EMBL" id="GAA4838907.1"/>
    </source>
</evidence>
<dbReference type="Pfam" id="PF01370">
    <property type="entry name" value="Epimerase"/>
    <property type="match status" value="1"/>
</dbReference>
<keyword evidence="3" id="KW-1185">Reference proteome</keyword>
<dbReference type="SUPFAM" id="SSF51735">
    <property type="entry name" value="NAD(P)-binding Rossmann-fold domains"/>
    <property type="match status" value="1"/>
</dbReference>
<comment type="caution">
    <text evidence="2">The sequence shown here is derived from an EMBL/GenBank/DDBJ whole genome shotgun (WGS) entry which is preliminary data.</text>
</comment>
<gene>
    <name evidence="2" type="ORF">GCM10023235_12730</name>
</gene>
<dbReference type="InterPro" id="IPR036291">
    <property type="entry name" value="NAD(P)-bd_dom_sf"/>
</dbReference>